<evidence type="ECO:0000313" key="1">
    <source>
        <dbReference type="EMBL" id="GHF15881.1"/>
    </source>
</evidence>
<proteinExistence type="predicted"/>
<name>A0ABQ3JEG9_9PSEU</name>
<dbReference type="Proteomes" id="UP000605897">
    <property type="component" value="Unassembled WGS sequence"/>
</dbReference>
<accession>A0ABQ3JEG9</accession>
<reference evidence="2" key="1">
    <citation type="journal article" date="2019" name="Int. J. Syst. Evol. Microbiol.">
        <title>The Global Catalogue of Microorganisms (GCM) 10K type strain sequencing project: providing services to taxonomists for standard genome sequencing and annotation.</title>
        <authorList>
            <consortium name="The Broad Institute Genomics Platform"/>
            <consortium name="The Broad Institute Genome Sequencing Center for Infectious Disease"/>
            <person name="Wu L."/>
            <person name="Ma J."/>
        </authorList>
    </citation>
    <scope>NUCLEOTIDE SEQUENCE [LARGE SCALE GENOMIC DNA]</scope>
    <source>
        <strain evidence="2">CGMCC 4.7677</strain>
    </source>
</reference>
<comment type="caution">
    <text evidence="1">The sequence shown here is derived from an EMBL/GenBank/DDBJ whole genome shotgun (WGS) entry which is preliminary data.</text>
</comment>
<evidence type="ECO:0008006" key="3">
    <source>
        <dbReference type="Google" id="ProtNLM"/>
    </source>
</evidence>
<sequence length="241" mass="25773">MLPDAGPARDGLDVQARVPDLRGQVERHLQQFVRPCRAAAPGLVGHADSLSARSVPLTAANPGGILFINGTVRADKPKEMIMGSTAGAKYEGFTAEERAAMRDHAKELKAAARRGSRADKAAQAEQDVLAKIADMAPSDRAMAERVHAVVRAAAPVLEPKLWYGMPAYALDGKVVCFFQSAEKFKARYATLGFSDQAALDDGPMWPAGFALTSVTPEVEKRIGALVEKAVSHTSPDRTPTR</sequence>
<keyword evidence="2" id="KW-1185">Reference proteome</keyword>
<organism evidence="1 2">
    <name type="scientific">Amycolatopsis deserti</name>
    <dbReference type="NCBI Taxonomy" id="185696"/>
    <lineage>
        <taxon>Bacteria</taxon>
        <taxon>Bacillati</taxon>
        <taxon>Actinomycetota</taxon>
        <taxon>Actinomycetes</taxon>
        <taxon>Pseudonocardiales</taxon>
        <taxon>Pseudonocardiaceae</taxon>
        <taxon>Amycolatopsis</taxon>
    </lineage>
</organism>
<dbReference type="SUPFAM" id="SSF159888">
    <property type="entry name" value="YdhG-like"/>
    <property type="match status" value="1"/>
</dbReference>
<dbReference type="Gene3D" id="3.90.1150.200">
    <property type="match status" value="1"/>
</dbReference>
<dbReference type="EMBL" id="BNAU01000007">
    <property type="protein sequence ID" value="GHF15881.1"/>
    <property type="molecule type" value="Genomic_DNA"/>
</dbReference>
<gene>
    <name evidence="1" type="ORF">GCM10017786_57150</name>
</gene>
<evidence type="ECO:0000313" key="2">
    <source>
        <dbReference type="Proteomes" id="UP000605897"/>
    </source>
</evidence>
<protein>
    <recommendedName>
        <fullName evidence="3">YdhG-like domain-containing protein</fullName>
    </recommendedName>
</protein>